<feature type="region of interest" description="Disordered" evidence="1">
    <location>
        <begin position="106"/>
        <end position="222"/>
    </location>
</feature>
<feature type="region of interest" description="Disordered" evidence="1">
    <location>
        <begin position="342"/>
        <end position="377"/>
    </location>
</feature>
<keyword evidence="2" id="KW-0812">Transmembrane</keyword>
<name>A0ABX0KJD7_9PROT</name>
<evidence type="ECO:0000313" key="4">
    <source>
        <dbReference type="Proteomes" id="UP000615326"/>
    </source>
</evidence>
<keyword evidence="2" id="KW-0472">Membrane</keyword>
<feature type="region of interest" description="Disordered" evidence="1">
    <location>
        <begin position="50"/>
        <end position="77"/>
    </location>
</feature>
<organism evidence="3 4">
    <name type="scientific">Acetobacter fallax</name>
    <dbReference type="NCBI Taxonomy" id="1737473"/>
    <lineage>
        <taxon>Bacteria</taxon>
        <taxon>Pseudomonadati</taxon>
        <taxon>Pseudomonadota</taxon>
        <taxon>Alphaproteobacteria</taxon>
        <taxon>Acetobacterales</taxon>
        <taxon>Acetobacteraceae</taxon>
        <taxon>Acetobacter</taxon>
    </lineage>
</organism>
<gene>
    <name evidence="3" type="ORF">GOB84_15950</name>
</gene>
<keyword evidence="4" id="KW-1185">Reference proteome</keyword>
<feature type="compositionally biased region" description="Polar residues" evidence="1">
    <location>
        <begin position="167"/>
        <end position="177"/>
    </location>
</feature>
<accession>A0ABX0KJD7</accession>
<keyword evidence="2" id="KW-1133">Transmembrane helix</keyword>
<feature type="transmembrane region" description="Helical" evidence="2">
    <location>
        <begin position="479"/>
        <end position="498"/>
    </location>
</feature>
<sequence>MLIVCPSCGVKYNVPGSYLKRERVLKCASCGTSWVVPAITVAAPEAASPVPVETPSVTAPVSEKNVPSSAEPELKTGEIPDAVRQQSEEAAPQRAEAVFVTGAPVTEPDASASVPAQNHAPHASSEESQSPDIREPKSWPDEPDTALQIEEPSQSDRESLSLVTAPESATVTEPLSDTSHHLTSDAHGSADSQAEVHKIHQEDPRAPSPLTTPVSESETEHTHFSFLDDALAQNANERRTSQSPQMSAWDEAALEDQIAHSSWHQHTDEHESQADEPENLDTMEPEHLHALMQRNKRQSVQPPVADDFAPASAAEHEQSGTDPVPGRFDDVVARLRAARTEDAVEDHLPQTFPHTENPAPHSKSPSHETKQEEASAPWVPAWERDQQPEEHLVEPEPGHEEDDELPVWAKVSSAETPETHSDTAEILPAEADKAETRHVLPTVDVTERLRSDILRRGSALPQTEKPRPMLEQAAFWKKAWIASGVCAGMGLAAFWHWFGALREIWPALNLL</sequence>
<proteinExistence type="predicted"/>
<dbReference type="Proteomes" id="UP000615326">
    <property type="component" value="Unassembled WGS sequence"/>
</dbReference>
<evidence type="ECO:0000256" key="2">
    <source>
        <dbReference type="SAM" id="Phobius"/>
    </source>
</evidence>
<feature type="compositionally biased region" description="Basic and acidic residues" evidence="1">
    <location>
        <begin position="194"/>
        <end position="205"/>
    </location>
</feature>
<evidence type="ECO:0000256" key="1">
    <source>
        <dbReference type="SAM" id="MobiDB-lite"/>
    </source>
</evidence>
<comment type="caution">
    <text evidence="3">The sequence shown here is derived from an EMBL/GenBank/DDBJ whole genome shotgun (WGS) entry which is preliminary data.</text>
</comment>
<evidence type="ECO:0008006" key="5">
    <source>
        <dbReference type="Google" id="ProtNLM"/>
    </source>
</evidence>
<evidence type="ECO:0000313" key="3">
    <source>
        <dbReference type="EMBL" id="NHO34007.1"/>
    </source>
</evidence>
<reference evidence="3 4" key="1">
    <citation type="journal article" date="2020" name="Int. J. Syst. Evol. Microbiol.">
        <title>Novel acetic acid bacteria from cider fermentations: Acetobacter conturbans sp. nov. and Acetobacter fallax sp. nov.</title>
        <authorList>
            <person name="Sombolestani A.S."/>
            <person name="Cleenwerck I."/>
            <person name="Cnockaert M."/>
            <person name="Borremans W."/>
            <person name="Wieme A.D."/>
            <person name="De Vuyst L."/>
            <person name="Vandamme P."/>
        </authorList>
    </citation>
    <scope>NUCLEOTIDE SEQUENCE [LARGE SCALE GENOMIC DNA]</scope>
    <source>
        <strain evidence="3 4">LMG 1637</strain>
    </source>
</reference>
<dbReference type="EMBL" id="WOSW01000048">
    <property type="protein sequence ID" value="NHO34007.1"/>
    <property type="molecule type" value="Genomic_DNA"/>
</dbReference>
<protein>
    <recommendedName>
        <fullName evidence="5">Zinc finger/thioredoxin putative domain-containing protein</fullName>
    </recommendedName>
</protein>